<gene>
    <name evidence="1" type="ORF">LPB138_07285</name>
</gene>
<accession>A0A1D8P7G9</accession>
<evidence type="ECO:0000313" key="1">
    <source>
        <dbReference type="EMBL" id="AOW20488.1"/>
    </source>
</evidence>
<dbReference type="KEGG" id="lul:LPB138_07285"/>
<dbReference type="STRING" id="1850246.LPB138_07285"/>
<reference evidence="1 2" key="1">
    <citation type="submission" date="2016-10" db="EMBL/GenBank/DDBJ databases">
        <title>Lutibacter sp. LPB0138, isolated from marine gastropod.</title>
        <authorList>
            <person name="Kim E."/>
            <person name="Yi H."/>
        </authorList>
    </citation>
    <scope>NUCLEOTIDE SEQUENCE [LARGE SCALE GENOMIC DNA]</scope>
    <source>
        <strain evidence="1 2">LPB0138</strain>
    </source>
</reference>
<dbReference type="EMBL" id="CP017478">
    <property type="protein sequence ID" value="AOW20488.1"/>
    <property type="molecule type" value="Genomic_DNA"/>
</dbReference>
<keyword evidence="2" id="KW-1185">Reference proteome</keyword>
<evidence type="ECO:0000313" key="2">
    <source>
        <dbReference type="Proteomes" id="UP000176050"/>
    </source>
</evidence>
<sequence length="207" mass="22565">MYLKLNKMKRYLILIVVIASSIKSFSQILPGTLDVTGMPSVSQNIADLVTEAGQDDDTIGFESNFDEALISFALDPTSAPIVGVVATSEQNCSANVYRYSVFMHIQYDAPANVIIEAKTTSNSGFRFPAVSPYDNLIIQPLGPRDLFPENGGNYIEIPNDAGAAIKVMEFVGCRQDIPIQFRIRPSVKARSGNSNFTLVYTVVASIT</sequence>
<proteinExistence type="predicted"/>
<organism evidence="1 2">
    <name type="scientific">Urechidicola croceus</name>
    <dbReference type="NCBI Taxonomy" id="1850246"/>
    <lineage>
        <taxon>Bacteria</taxon>
        <taxon>Pseudomonadati</taxon>
        <taxon>Bacteroidota</taxon>
        <taxon>Flavobacteriia</taxon>
        <taxon>Flavobacteriales</taxon>
        <taxon>Flavobacteriaceae</taxon>
        <taxon>Urechidicola</taxon>
    </lineage>
</organism>
<protein>
    <submittedName>
        <fullName evidence="1">Uncharacterized protein</fullName>
    </submittedName>
</protein>
<name>A0A1D8P7G9_9FLAO</name>
<dbReference type="AlphaFoldDB" id="A0A1D8P7G9"/>
<dbReference type="Proteomes" id="UP000176050">
    <property type="component" value="Chromosome"/>
</dbReference>